<sequence length="361" mass="42332">MLKTRNIFIDTQAFVSNNFFQSKNLQRLAHWGSLNIVNLFLTEITKSEIQSNIKGDLINARQEINRFKENISKRARILRNLPDFRAYIELPELDLELDFAKLSKELDEFIENGNVEMIPYEYANLKTIITKYFKEEKPFSAGKKKYEFPDAIVLSALDNWCSEKREEMYVISDDADFKGYLSDNLIPISDVKTILDKINKQYDKDLSDWLSGLFEISRDQIIKKLKKTFKDKVKDEIWWDITINSIKVLNTELHDFSIVDKENDGLYIFQFDYDIECEIDATYDDYSTSIYDKEDDKYYGFEESRAKVKIETTQTAELEIEAYYDRDVTPEDTDIMGLSISTTIPDSSNITDELPGFLYVF</sequence>
<dbReference type="EMBL" id="FPIZ01000015">
    <property type="protein sequence ID" value="SFW76353.1"/>
    <property type="molecule type" value="Genomic_DNA"/>
</dbReference>
<reference evidence="3 5" key="2">
    <citation type="submission" date="2023-11" db="EMBL/GenBank/DDBJ databases">
        <title>MicrobeMod: A computational toolkit for identifying prokaryotic methylation and restriction-modification with nanopore sequencing.</title>
        <authorList>
            <person name="Crits-Christoph A."/>
            <person name="Kang S.C."/>
            <person name="Lee H."/>
            <person name="Ostrov N."/>
        </authorList>
    </citation>
    <scope>NUCLEOTIDE SEQUENCE [LARGE SCALE GENOMIC DNA]</scope>
    <source>
        <strain evidence="3 5">ATCC 23090</strain>
    </source>
</reference>
<dbReference type="RefSeq" id="WP_072363328.1">
    <property type="nucleotide sequence ID" value="NZ_CP139972.1"/>
</dbReference>
<feature type="domain" description="DUF4935" evidence="1">
    <location>
        <begin position="7"/>
        <end position="177"/>
    </location>
</feature>
<name>A0A1K1RW80_9BACT</name>
<evidence type="ECO:0000313" key="5">
    <source>
        <dbReference type="Proteomes" id="UP001326715"/>
    </source>
</evidence>
<evidence type="ECO:0000313" key="2">
    <source>
        <dbReference type="EMBL" id="SFW76353.1"/>
    </source>
</evidence>
<protein>
    <submittedName>
        <fullName evidence="3">PIN domain-containing protein</fullName>
    </submittedName>
</protein>
<organism evidence="2 4">
    <name type="scientific">Chitinophaga sancti</name>
    <dbReference type="NCBI Taxonomy" id="1004"/>
    <lineage>
        <taxon>Bacteria</taxon>
        <taxon>Pseudomonadati</taxon>
        <taxon>Bacteroidota</taxon>
        <taxon>Chitinophagia</taxon>
        <taxon>Chitinophagales</taxon>
        <taxon>Chitinophagaceae</taxon>
        <taxon>Chitinophaga</taxon>
    </lineage>
</organism>
<keyword evidence="5" id="KW-1185">Reference proteome</keyword>
<dbReference type="Proteomes" id="UP001326715">
    <property type="component" value="Chromosome"/>
</dbReference>
<dbReference type="OrthoDB" id="9766796at2"/>
<evidence type="ECO:0000313" key="3">
    <source>
        <dbReference type="EMBL" id="WQG90387.1"/>
    </source>
</evidence>
<gene>
    <name evidence="2" type="ORF">SAMN05661012_04337</name>
    <name evidence="3" type="ORF">SR876_02685</name>
</gene>
<accession>A0A1K1RW80</accession>
<proteinExistence type="predicted"/>
<dbReference type="Pfam" id="PF16289">
    <property type="entry name" value="PIN_12"/>
    <property type="match status" value="1"/>
</dbReference>
<dbReference type="EMBL" id="CP140154">
    <property type="protein sequence ID" value="WQG90387.1"/>
    <property type="molecule type" value="Genomic_DNA"/>
</dbReference>
<dbReference type="InterPro" id="IPR032557">
    <property type="entry name" value="DUF4935"/>
</dbReference>
<reference evidence="2 4" key="1">
    <citation type="submission" date="2016-11" db="EMBL/GenBank/DDBJ databases">
        <authorList>
            <person name="Jaros S."/>
            <person name="Januszkiewicz K."/>
            <person name="Wedrychowicz H."/>
        </authorList>
    </citation>
    <scope>NUCLEOTIDE SEQUENCE [LARGE SCALE GENOMIC DNA]</scope>
    <source>
        <strain evidence="2 4">DSM 784</strain>
    </source>
</reference>
<evidence type="ECO:0000313" key="4">
    <source>
        <dbReference type="Proteomes" id="UP000183788"/>
    </source>
</evidence>
<evidence type="ECO:0000259" key="1">
    <source>
        <dbReference type="Pfam" id="PF16289"/>
    </source>
</evidence>
<dbReference type="Proteomes" id="UP000183788">
    <property type="component" value="Unassembled WGS sequence"/>
</dbReference>
<dbReference type="AlphaFoldDB" id="A0A1K1RW80"/>
<dbReference type="STRING" id="1004.SAMN05661012_04337"/>